<evidence type="ECO:0000313" key="2">
    <source>
        <dbReference type="EMBL" id="CAD8164961.1"/>
    </source>
</evidence>
<dbReference type="Proteomes" id="UP000689195">
    <property type="component" value="Unassembled WGS sequence"/>
</dbReference>
<keyword evidence="1" id="KW-0175">Coiled coil</keyword>
<organism evidence="2 3">
    <name type="scientific">Paramecium pentaurelia</name>
    <dbReference type="NCBI Taxonomy" id="43138"/>
    <lineage>
        <taxon>Eukaryota</taxon>
        <taxon>Sar</taxon>
        <taxon>Alveolata</taxon>
        <taxon>Ciliophora</taxon>
        <taxon>Intramacronucleata</taxon>
        <taxon>Oligohymenophorea</taxon>
        <taxon>Peniculida</taxon>
        <taxon>Parameciidae</taxon>
        <taxon>Paramecium</taxon>
    </lineage>
</organism>
<comment type="caution">
    <text evidence="2">The sequence shown here is derived from an EMBL/GenBank/DDBJ whole genome shotgun (WGS) entry which is preliminary data.</text>
</comment>
<sequence length="305" mass="35733">MFKYWKIYSPVFIMTKEEDKNFASNTSLLFNNGNTYIGKGLVKNKNLMYLLKEINLTYKMYVLKGSFDCNADFHIEKFGLKYKLESKYKLGQGFPVSLKLHFQEYSFECNINYFLYKIKGNLETDFFLDITGLIKINKCGFEFGFNPILGFNLNLIFSLNFLTTKRNIVTLKLIGIVNSILKILFVIKWGLEFLGVKRYLGVTIKSDNYQIKQSICNIKTQLQDLLKSSFDADISDELNKMQEEVDYFKQQKEKEKKKNVKKQNKKITKKISKIIIMNIKIKITNKKIIKKVQPILKAIASRPKR</sequence>
<protein>
    <submittedName>
        <fullName evidence="2">Uncharacterized protein</fullName>
    </submittedName>
</protein>
<feature type="coiled-coil region" evidence="1">
    <location>
        <begin position="238"/>
        <end position="270"/>
    </location>
</feature>
<name>A0A8S1UIF2_9CILI</name>
<reference evidence="2" key="1">
    <citation type="submission" date="2021-01" db="EMBL/GenBank/DDBJ databases">
        <authorList>
            <consortium name="Genoscope - CEA"/>
            <person name="William W."/>
        </authorList>
    </citation>
    <scope>NUCLEOTIDE SEQUENCE</scope>
</reference>
<dbReference type="EMBL" id="CAJJDO010000041">
    <property type="protein sequence ID" value="CAD8164961.1"/>
    <property type="molecule type" value="Genomic_DNA"/>
</dbReference>
<accession>A0A8S1UIF2</accession>
<evidence type="ECO:0000313" key="3">
    <source>
        <dbReference type="Proteomes" id="UP000689195"/>
    </source>
</evidence>
<evidence type="ECO:0000256" key="1">
    <source>
        <dbReference type="SAM" id="Coils"/>
    </source>
</evidence>
<gene>
    <name evidence="2" type="ORF">PPENT_87.1.T0410327</name>
</gene>
<keyword evidence="3" id="KW-1185">Reference proteome</keyword>
<dbReference type="AlphaFoldDB" id="A0A8S1UIF2"/>
<proteinExistence type="predicted"/>